<sequence>MGRLASAGWVLLIGGALTGCIPGGADSGSYDPAPPAPRDGGRWNRPRDEDRAPEYDERDSAPSRRRESDRDRADHRADQATPRSLPAADRSVAARTVVDRQTGVAQLPAPAPAWEARPVQADAATIAAQDYDVAPGDTLSRVADRTGVAAEAIARANDLTEPYTIRVGQRLTIPGGRYHLVRAGQTGIAIARAYGVPWSQVIAANQLAEPYTLRTGQRVLIPGEPARGISTAQRAAAFTLDVDSILTGGEPAVAVNQAPAKPVATTRRVLAATTPVAAPMGAPGQFAWPATGQLIRRFGPGGSGERNDGIKIAVPLQTPIKATADGTVAYVGDGIAALGGLVIIRHGNGWTSVYGHASKLLVQRGQAVKKGQTIALSGDTGFADRPELHFELRKGRAPVDPIRQLPLR</sequence>
<dbReference type="SUPFAM" id="SSF51261">
    <property type="entry name" value="Duplicated hybrid motif"/>
    <property type="match status" value="1"/>
</dbReference>
<accession>A0ABX2JFG2</accession>
<dbReference type="CDD" id="cd12797">
    <property type="entry name" value="M23_peptidase"/>
    <property type="match status" value="1"/>
</dbReference>
<dbReference type="InterPro" id="IPR011055">
    <property type="entry name" value="Dup_hybrid_motif"/>
</dbReference>
<dbReference type="SUPFAM" id="SSF54106">
    <property type="entry name" value="LysM domain"/>
    <property type="match status" value="1"/>
</dbReference>
<organism evidence="3 4">
    <name type="scientific">Sphingomonas hominis</name>
    <dbReference type="NCBI Taxonomy" id="2741495"/>
    <lineage>
        <taxon>Bacteria</taxon>
        <taxon>Pseudomonadati</taxon>
        <taxon>Pseudomonadota</taxon>
        <taxon>Alphaproteobacteria</taxon>
        <taxon>Sphingomonadales</taxon>
        <taxon>Sphingomonadaceae</taxon>
        <taxon>Sphingomonas</taxon>
    </lineage>
</organism>
<gene>
    <name evidence="3" type="ORF">HRV97_03370</name>
</gene>
<dbReference type="Gene3D" id="2.70.70.10">
    <property type="entry name" value="Glucose Permease (Domain IIA)"/>
    <property type="match status" value="1"/>
</dbReference>
<feature type="region of interest" description="Disordered" evidence="1">
    <location>
        <begin position="25"/>
        <end position="93"/>
    </location>
</feature>
<evidence type="ECO:0000256" key="1">
    <source>
        <dbReference type="SAM" id="MobiDB-lite"/>
    </source>
</evidence>
<feature type="domain" description="LysM" evidence="2">
    <location>
        <begin position="177"/>
        <end position="221"/>
    </location>
</feature>
<evidence type="ECO:0000313" key="4">
    <source>
        <dbReference type="Proteomes" id="UP000621447"/>
    </source>
</evidence>
<dbReference type="Proteomes" id="UP000621447">
    <property type="component" value="Unassembled WGS sequence"/>
</dbReference>
<dbReference type="PROSITE" id="PS51257">
    <property type="entry name" value="PROKAR_LIPOPROTEIN"/>
    <property type="match status" value="1"/>
</dbReference>
<evidence type="ECO:0000259" key="2">
    <source>
        <dbReference type="PROSITE" id="PS51782"/>
    </source>
</evidence>
<dbReference type="SMART" id="SM00257">
    <property type="entry name" value="LysM"/>
    <property type="match status" value="2"/>
</dbReference>
<name>A0ABX2JFG2_9SPHN</name>
<comment type="caution">
    <text evidence="3">The sequence shown here is derived from an EMBL/GenBank/DDBJ whole genome shotgun (WGS) entry which is preliminary data.</text>
</comment>
<dbReference type="EMBL" id="JABULH010000001">
    <property type="protein sequence ID" value="NTS64201.1"/>
    <property type="molecule type" value="Genomic_DNA"/>
</dbReference>
<dbReference type="InterPro" id="IPR018392">
    <property type="entry name" value="LysM"/>
</dbReference>
<proteinExistence type="predicted"/>
<dbReference type="PANTHER" id="PTHR21666:SF270">
    <property type="entry name" value="MUREIN HYDROLASE ACTIVATOR ENVC"/>
    <property type="match status" value="1"/>
</dbReference>
<reference evidence="3 4" key="1">
    <citation type="submission" date="2020-06" db="EMBL/GenBank/DDBJ databases">
        <title>Sphingomonas hominis sp. nov., a member of the Sphingomonas, isolated from the hair of a 22-year-old girl.</title>
        <authorList>
            <person name="Zhang D.-F."/>
            <person name="Cui X.-W."/>
        </authorList>
    </citation>
    <scope>NUCLEOTIDE SEQUENCE [LARGE SCALE GENOMIC DNA]</scope>
    <source>
        <strain evidence="3 4">HHU CXW</strain>
    </source>
</reference>
<dbReference type="PANTHER" id="PTHR21666">
    <property type="entry name" value="PEPTIDASE-RELATED"/>
    <property type="match status" value="1"/>
</dbReference>
<dbReference type="InterPro" id="IPR050570">
    <property type="entry name" value="Cell_wall_metabolism_enzyme"/>
</dbReference>
<evidence type="ECO:0000313" key="3">
    <source>
        <dbReference type="EMBL" id="NTS64201.1"/>
    </source>
</evidence>
<feature type="compositionally biased region" description="Basic and acidic residues" evidence="1">
    <location>
        <begin position="39"/>
        <end position="78"/>
    </location>
</feature>
<feature type="domain" description="LysM" evidence="2">
    <location>
        <begin position="129"/>
        <end position="173"/>
    </location>
</feature>
<dbReference type="InterPro" id="IPR016047">
    <property type="entry name" value="M23ase_b-sheet_dom"/>
</dbReference>
<dbReference type="RefSeq" id="WP_174192249.1">
    <property type="nucleotide sequence ID" value="NZ_JABULH010000001.1"/>
</dbReference>
<dbReference type="Gene3D" id="3.10.350.10">
    <property type="entry name" value="LysM domain"/>
    <property type="match status" value="2"/>
</dbReference>
<dbReference type="Pfam" id="PF01476">
    <property type="entry name" value="LysM"/>
    <property type="match status" value="2"/>
</dbReference>
<dbReference type="PROSITE" id="PS51782">
    <property type="entry name" value="LYSM"/>
    <property type="match status" value="2"/>
</dbReference>
<protein>
    <submittedName>
        <fullName evidence="3">M23 family metallopeptidase</fullName>
    </submittedName>
</protein>
<dbReference type="Pfam" id="PF01551">
    <property type="entry name" value="Peptidase_M23"/>
    <property type="match status" value="1"/>
</dbReference>
<dbReference type="CDD" id="cd00118">
    <property type="entry name" value="LysM"/>
    <property type="match status" value="2"/>
</dbReference>
<keyword evidence="4" id="KW-1185">Reference proteome</keyword>
<dbReference type="InterPro" id="IPR036779">
    <property type="entry name" value="LysM_dom_sf"/>
</dbReference>